<keyword evidence="3" id="KW-1185">Reference proteome</keyword>
<protein>
    <submittedName>
        <fullName evidence="2">Uncharacterized protein</fullName>
    </submittedName>
</protein>
<sequence length="56" mass="6311">MFGSNPSMSCVVITFRHADVNEEIFRLQRLVETLQDRNATLELQVGCDLVNNADPC</sequence>
<dbReference type="EMBL" id="JAIWYP010000004">
    <property type="protein sequence ID" value="KAH3840149.1"/>
    <property type="molecule type" value="Genomic_DNA"/>
</dbReference>
<reference evidence="2" key="2">
    <citation type="submission" date="2020-11" db="EMBL/GenBank/DDBJ databases">
        <authorList>
            <person name="McCartney M.A."/>
            <person name="Auch B."/>
            <person name="Kono T."/>
            <person name="Mallez S."/>
            <person name="Becker A."/>
            <person name="Gohl D.M."/>
            <person name="Silverstein K.A.T."/>
            <person name="Koren S."/>
            <person name="Bechman K.B."/>
            <person name="Herman A."/>
            <person name="Abrahante J.E."/>
            <person name="Garbe J."/>
        </authorList>
    </citation>
    <scope>NUCLEOTIDE SEQUENCE</scope>
    <source>
        <strain evidence="2">Duluth1</strain>
        <tissue evidence="2">Whole animal</tissue>
    </source>
</reference>
<comment type="caution">
    <text evidence="2">The sequence shown here is derived from an EMBL/GenBank/DDBJ whole genome shotgun (WGS) entry which is preliminary data.</text>
</comment>
<gene>
    <name evidence="2" type="ORF">DPMN_113593</name>
</gene>
<reference evidence="2" key="1">
    <citation type="journal article" date="2019" name="bioRxiv">
        <title>The Genome of the Zebra Mussel, Dreissena polymorpha: A Resource for Invasive Species Research.</title>
        <authorList>
            <person name="McCartney M.A."/>
            <person name="Auch B."/>
            <person name="Kono T."/>
            <person name="Mallez S."/>
            <person name="Zhang Y."/>
            <person name="Obille A."/>
            <person name="Becker A."/>
            <person name="Abrahante J.E."/>
            <person name="Garbe J."/>
            <person name="Badalamenti J.P."/>
            <person name="Herman A."/>
            <person name="Mangelson H."/>
            <person name="Liachko I."/>
            <person name="Sullivan S."/>
            <person name="Sone E.D."/>
            <person name="Koren S."/>
            <person name="Silverstein K.A.T."/>
            <person name="Beckman K.B."/>
            <person name="Gohl D.M."/>
        </authorList>
    </citation>
    <scope>NUCLEOTIDE SEQUENCE</scope>
    <source>
        <strain evidence="2">Duluth1</strain>
        <tissue evidence="2">Whole animal</tissue>
    </source>
</reference>
<proteinExistence type="predicted"/>
<organism evidence="2 3">
    <name type="scientific">Dreissena polymorpha</name>
    <name type="common">Zebra mussel</name>
    <name type="synonym">Mytilus polymorpha</name>
    <dbReference type="NCBI Taxonomy" id="45954"/>
    <lineage>
        <taxon>Eukaryota</taxon>
        <taxon>Metazoa</taxon>
        <taxon>Spiralia</taxon>
        <taxon>Lophotrochozoa</taxon>
        <taxon>Mollusca</taxon>
        <taxon>Bivalvia</taxon>
        <taxon>Autobranchia</taxon>
        <taxon>Heteroconchia</taxon>
        <taxon>Euheterodonta</taxon>
        <taxon>Imparidentia</taxon>
        <taxon>Neoheterodontei</taxon>
        <taxon>Myida</taxon>
        <taxon>Dreissenoidea</taxon>
        <taxon>Dreissenidae</taxon>
        <taxon>Dreissena</taxon>
    </lineage>
</organism>
<evidence type="ECO:0000313" key="3">
    <source>
        <dbReference type="Proteomes" id="UP000828390"/>
    </source>
</evidence>
<evidence type="ECO:0000256" key="1">
    <source>
        <dbReference type="SAM" id="Coils"/>
    </source>
</evidence>
<dbReference type="Proteomes" id="UP000828390">
    <property type="component" value="Unassembled WGS sequence"/>
</dbReference>
<name>A0A9D4QQZ0_DREPO</name>
<dbReference type="AlphaFoldDB" id="A0A9D4QQZ0"/>
<accession>A0A9D4QQZ0</accession>
<evidence type="ECO:0000313" key="2">
    <source>
        <dbReference type="EMBL" id="KAH3840149.1"/>
    </source>
</evidence>
<feature type="coiled-coil region" evidence="1">
    <location>
        <begin position="17"/>
        <end position="44"/>
    </location>
</feature>
<keyword evidence="1" id="KW-0175">Coiled coil</keyword>